<dbReference type="RefSeq" id="WP_123688532.1">
    <property type="nucleotide sequence ID" value="NZ_AP019700.1"/>
</dbReference>
<evidence type="ECO:0000259" key="5">
    <source>
        <dbReference type="Pfam" id="PF08669"/>
    </source>
</evidence>
<dbReference type="Pfam" id="PF13510">
    <property type="entry name" value="Fer2_4"/>
    <property type="match status" value="1"/>
</dbReference>
<evidence type="ECO:0000259" key="3">
    <source>
        <dbReference type="Pfam" id="PF01571"/>
    </source>
</evidence>
<dbReference type="Gene3D" id="3.10.20.440">
    <property type="entry name" value="2Fe-2S iron-sulphur cluster binding domain, sarcosine oxidase, alpha subunit, N-terminal domain"/>
    <property type="match status" value="1"/>
</dbReference>
<dbReference type="InterPro" id="IPR027266">
    <property type="entry name" value="TrmE/GcvT-like"/>
</dbReference>
<dbReference type="InterPro" id="IPR041117">
    <property type="entry name" value="SoxA_A3"/>
</dbReference>
<dbReference type="InterPro" id="IPR036188">
    <property type="entry name" value="FAD/NAD-bd_sf"/>
</dbReference>
<feature type="domain" description="SoxA A3" evidence="6">
    <location>
        <begin position="515"/>
        <end position="599"/>
    </location>
</feature>
<evidence type="ECO:0000256" key="1">
    <source>
        <dbReference type="ARBA" id="ARBA00008609"/>
    </source>
</evidence>
<dbReference type="Pfam" id="PF08669">
    <property type="entry name" value="GCV_T_C"/>
    <property type="match status" value="1"/>
</dbReference>
<dbReference type="InterPro" id="IPR041854">
    <property type="entry name" value="BFD-like_2Fe2S-bd_dom_sf"/>
</dbReference>
<dbReference type="SUPFAM" id="SSF51905">
    <property type="entry name" value="FAD/NAD(P)-binding domain"/>
    <property type="match status" value="1"/>
</dbReference>
<dbReference type="PANTHER" id="PTHR43757:SF2">
    <property type="entry name" value="AMINOMETHYLTRANSFERASE, MITOCHONDRIAL"/>
    <property type="match status" value="1"/>
</dbReference>
<dbReference type="Gene3D" id="3.30.1360.120">
    <property type="entry name" value="Probable tRNA modification gtpase trme, domain 1"/>
    <property type="match status" value="1"/>
</dbReference>
<dbReference type="SUPFAM" id="SSF103025">
    <property type="entry name" value="Folate-binding domain"/>
    <property type="match status" value="1"/>
</dbReference>
<dbReference type="InterPro" id="IPR029043">
    <property type="entry name" value="GcvT/YgfZ_C"/>
</dbReference>
<dbReference type="PRINTS" id="PR00411">
    <property type="entry name" value="PNDRDTASEI"/>
</dbReference>
<evidence type="ECO:0000256" key="2">
    <source>
        <dbReference type="ARBA" id="ARBA00023002"/>
    </source>
</evidence>
<keyword evidence="2" id="KW-0560">Oxidoreductase</keyword>
<accession>A0A3N1M7K0</accession>
<evidence type="ECO:0000313" key="7">
    <source>
        <dbReference type="EMBL" id="ROQ01802.1"/>
    </source>
</evidence>
<dbReference type="Proteomes" id="UP000278222">
    <property type="component" value="Unassembled WGS sequence"/>
</dbReference>
<dbReference type="PANTHER" id="PTHR43757">
    <property type="entry name" value="AMINOMETHYLTRANSFERASE"/>
    <property type="match status" value="1"/>
</dbReference>
<dbReference type="SUPFAM" id="SSF101790">
    <property type="entry name" value="Aminomethyltransferase beta-barrel domain"/>
    <property type="match status" value="1"/>
</dbReference>
<dbReference type="PIRSF" id="PIRSF037980">
    <property type="entry name" value="SoxA"/>
    <property type="match status" value="1"/>
</dbReference>
<name>A0A3N1M7K0_9PROT</name>
<dbReference type="EMBL" id="RJKX01000011">
    <property type="protein sequence ID" value="ROQ01802.1"/>
    <property type="molecule type" value="Genomic_DNA"/>
</dbReference>
<dbReference type="InterPro" id="IPR006222">
    <property type="entry name" value="GCVT_N"/>
</dbReference>
<reference evidence="7 8" key="1">
    <citation type="submission" date="2018-11" db="EMBL/GenBank/DDBJ databases">
        <title>Genomic Encyclopedia of Type Strains, Phase IV (KMG-IV): sequencing the most valuable type-strain genomes for metagenomic binning, comparative biology and taxonomic classification.</title>
        <authorList>
            <person name="Goeker M."/>
        </authorList>
    </citation>
    <scope>NUCLEOTIDE SEQUENCE [LARGE SCALE GENOMIC DNA]</scope>
    <source>
        <strain evidence="7 8">DSM 5900</strain>
    </source>
</reference>
<dbReference type="GO" id="GO:0008115">
    <property type="term" value="F:sarcosine oxidase activity"/>
    <property type="evidence" value="ECO:0007669"/>
    <property type="project" value="InterPro"/>
</dbReference>
<dbReference type="InterPro" id="IPR023753">
    <property type="entry name" value="FAD/NAD-binding_dom"/>
</dbReference>
<dbReference type="InterPro" id="IPR013977">
    <property type="entry name" value="GcvT_C"/>
</dbReference>
<feature type="domain" description="Aminomethyltransferase C-terminal" evidence="5">
    <location>
        <begin position="903"/>
        <end position="993"/>
    </location>
</feature>
<dbReference type="Gene3D" id="3.50.50.60">
    <property type="entry name" value="FAD/NAD(P)-binding domain"/>
    <property type="match status" value="1"/>
</dbReference>
<dbReference type="InterPro" id="IPR028896">
    <property type="entry name" value="GcvT/YgfZ/DmdA"/>
</dbReference>
<organism evidence="7 8">
    <name type="scientific">Stella humosa</name>
    <dbReference type="NCBI Taxonomy" id="94"/>
    <lineage>
        <taxon>Bacteria</taxon>
        <taxon>Pseudomonadati</taxon>
        <taxon>Pseudomonadota</taxon>
        <taxon>Alphaproteobacteria</taxon>
        <taxon>Rhodospirillales</taxon>
        <taxon>Stellaceae</taxon>
        <taxon>Stella</taxon>
    </lineage>
</organism>
<dbReference type="PRINTS" id="PR00368">
    <property type="entry name" value="FADPNR"/>
</dbReference>
<dbReference type="Pfam" id="PF07992">
    <property type="entry name" value="Pyr_redox_2"/>
    <property type="match status" value="1"/>
</dbReference>
<dbReference type="NCBIfam" id="TIGR01372">
    <property type="entry name" value="soxA"/>
    <property type="match status" value="1"/>
</dbReference>
<feature type="domain" description="GCVT N-terminal" evidence="3">
    <location>
        <begin position="613"/>
        <end position="884"/>
    </location>
</feature>
<sequence>MSGFRLPQGGAIDRDRRLDFTFAGRSHSGHPGDTLASALIASGVSVVARSFKYHRPRGIYSAGVEEPSALVQLGRGAWSEPNIRATQVELYQGLEAAPVNAWPGLGFDLGAVNQFLAPLLVAGFYYKTFLGPRGWWRRVYEPAIRRMAGMGRAPTEADPDFYDHTHVHSDLLVVGAGPAGLAAARAAASAGLRVILADDGREPGGDLLVAGGTIDGLPAAAWAARAADELRAMPEVTLLARTTVLGLYDHGYAVAVERRTDHLPPGSAAGHVRQRMWHVRAARTIVAAGAHERPLLFGGNDRPGVMLAGAVATYARRFGVACGRQAVFVTNNDSAYAAAAVLADAGGAIAAIVDLRPDGSPAAAALAARGIEVLNGRLPVAVHGGRAVTAIDIRANDGGTLSGSLRRIDCDLVAISGGWNPAVHLLGQLRGQLAYDEALACFRPSSTPAGLTVAGAAAGDFDLAGCLRGGHEAGEAAVAAAGRRGRVAMPVAAAAPAGAPILSFWGVAEGERVRGKVFVDLQNDVTVPDIELAAREGFRSIEHVKRYTTAGMGTDQGKSGNVNTIAVLSRALARPMGETGTTTYRAPYVPVAYGALAGRHVGALFDPERITPIHPSHLAAHAVFENVGQWKRPRYFPRNGEDMERAVLRECATVRQAVGMMDASTLGKIEVRGPDAAAFLDRFYINPMASLAVGACRYGVMCREDGMVFDDGVVMRLAPDRFFLTTTTGGAARVLDWMEEWHQTEWPELRVFSTSVTEQWVTVAVAGPSARALLGRLMPDVDLSAAAFPFMTFRDGVVAGMPARIARVSFSGELAFEISVEGTLGLALWEAVAAAGEPLGIAPYGTEAMHVLRAEKGYFIVGHETDGTVTPIDLGLERMVAKKKDFLGKRSLARSDTARPGRKQLVALLPEDPQTLLTEGAQIVGEPVLRTPMPMLGHVTSSYQSAAMGRTFALALVRDGRARIGELVYAPLVKPASGDLMVAARIADPVLFDPAGERRDG</sequence>
<dbReference type="Gene3D" id="1.10.10.1100">
    <property type="entry name" value="BFD-like [2Fe-2S]-binding domain"/>
    <property type="match status" value="1"/>
</dbReference>
<protein>
    <submittedName>
        <fullName evidence="7">Sarcosine oxidase subunit alpha</fullName>
    </submittedName>
</protein>
<dbReference type="AlphaFoldDB" id="A0A3N1M7K0"/>
<dbReference type="GO" id="GO:0046653">
    <property type="term" value="P:tetrahydrofolate metabolic process"/>
    <property type="evidence" value="ECO:0007669"/>
    <property type="project" value="InterPro"/>
</dbReference>
<evidence type="ECO:0000259" key="6">
    <source>
        <dbReference type="Pfam" id="PF17806"/>
    </source>
</evidence>
<dbReference type="InterPro" id="IPR006277">
    <property type="entry name" value="Sarcosine_oxidase_asu"/>
</dbReference>
<feature type="domain" description="FAD/NAD(P)-binding" evidence="4">
    <location>
        <begin position="170"/>
        <end position="429"/>
    </location>
</feature>
<comment type="similarity">
    <text evidence="1">Belongs to the GcvT family.</text>
</comment>
<dbReference type="Pfam" id="PF01571">
    <property type="entry name" value="GCV_T"/>
    <property type="match status" value="1"/>
</dbReference>
<keyword evidence="8" id="KW-1185">Reference proteome</keyword>
<dbReference type="OrthoDB" id="5287468at2"/>
<evidence type="ECO:0000313" key="8">
    <source>
        <dbReference type="Proteomes" id="UP000278222"/>
    </source>
</evidence>
<evidence type="ECO:0000259" key="4">
    <source>
        <dbReference type="Pfam" id="PF07992"/>
    </source>
</evidence>
<gene>
    <name evidence="7" type="ORF">EDC65_0989</name>
</gene>
<comment type="caution">
    <text evidence="7">The sequence shown here is derived from an EMBL/GenBank/DDBJ whole genome shotgun (WGS) entry which is preliminary data.</text>
</comment>
<proteinExistence type="inferred from homology"/>
<dbReference type="Pfam" id="PF17806">
    <property type="entry name" value="SO_alpha_A3"/>
    <property type="match status" value="1"/>
</dbReference>
<dbReference type="InterPro" id="IPR042204">
    <property type="entry name" value="2Fe-2S-bd_N"/>
</dbReference>